<dbReference type="EMBL" id="JAHFZB010000027">
    <property type="protein sequence ID" value="KAK6473253.1"/>
    <property type="molecule type" value="Genomic_DNA"/>
</dbReference>
<feature type="chain" id="PRO_5045520207" evidence="5">
    <location>
        <begin position="27"/>
        <end position="408"/>
    </location>
</feature>
<dbReference type="InterPro" id="IPR032675">
    <property type="entry name" value="LRR_dom_sf"/>
</dbReference>
<evidence type="ECO:0000313" key="7">
    <source>
        <dbReference type="EMBL" id="KAK6473253.1"/>
    </source>
</evidence>
<dbReference type="Pfam" id="PF13855">
    <property type="entry name" value="LRR_8"/>
    <property type="match status" value="1"/>
</dbReference>
<dbReference type="InterPro" id="IPR001611">
    <property type="entry name" value="Leu-rich_rpt"/>
</dbReference>
<organism evidence="7 8">
    <name type="scientific">Huso huso</name>
    <name type="common">Beluga</name>
    <name type="synonym">Acipenser huso</name>
    <dbReference type="NCBI Taxonomy" id="61971"/>
    <lineage>
        <taxon>Eukaryota</taxon>
        <taxon>Metazoa</taxon>
        <taxon>Chordata</taxon>
        <taxon>Craniata</taxon>
        <taxon>Vertebrata</taxon>
        <taxon>Euteleostomi</taxon>
        <taxon>Actinopterygii</taxon>
        <taxon>Chondrostei</taxon>
        <taxon>Acipenseriformes</taxon>
        <taxon>Acipenseridae</taxon>
        <taxon>Huso</taxon>
    </lineage>
</organism>
<dbReference type="Pfam" id="PF00560">
    <property type="entry name" value="LRR_1"/>
    <property type="match status" value="1"/>
</dbReference>
<feature type="non-terminal residue" evidence="7">
    <location>
        <position position="1"/>
    </location>
</feature>
<dbReference type="Pfam" id="PF01462">
    <property type="entry name" value="LRRNT"/>
    <property type="match status" value="1"/>
</dbReference>
<dbReference type="InterPro" id="IPR003591">
    <property type="entry name" value="Leu-rich_rpt_typical-subtyp"/>
</dbReference>
<evidence type="ECO:0000256" key="1">
    <source>
        <dbReference type="ARBA" id="ARBA00022614"/>
    </source>
</evidence>
<proteinExistence type="predicted"/>
<evidence type="ECO:0000256" key="5">
    <source>
        <dbReference type="SAM" id="SignalP"/>
    </source>
</evidence>
<evidence type="ECO:0000256" key="2">
    <source>
        <dbReference type="ARBA" id="ARBA00022729"/>
    </source>
</evidence>
<sequence length="408" mass="44898">YSTMLRSPVLELACLLVLLLMGEVLSICPQTCLCSRSHREVDCSGRNLSELPDGLQHNIHTLNLSYNSLVELHYLLTRFAHLRTLDISYNLLTDFPASLPRALWEIYASGNGMRLLDKNDTAYHWNLKALDLSGNQLERVVFINNTLPNLRSLNLSGNKFWTVPTNMPSNLQTVDLSNNYLVQILPATLDRLPDLAYFYLHNNRFSSVSDRAFSKLSGLKLITLNDNPWVCEEEQNISYLLSWVKQTPARVIGCPCYTRHVCGRAQGDKPPARLTTNGGWHFASYTQSSATVGSGRVYGRPMPAVTESYASKSAAVLLNPPSNRTSWHGSAADPPVLKIRFPLTSTALSTVKTSDLPTSTTPSSTTSTARKTASVIRSTSTSMGSTANALRAAAINLLLSTLAMMTSI</sequence>
<dbReference type="SUPFAM" id="SSF52058">
    <property type="entry name" value="L domain-like"/>
    <property type="match status" value="1"/>
</dbReference>
<dbReference type="PRINTS" id="PR00019">
    <property type="entry name" value="LEURICHRPT"/>
</dbReference>
<keyword evidence="8" id="KW-1185">Reference proteome</keyword>
<evidence type="ECO:0000256" key="4">
    <source>
        <dbReference type="SAM" id="MobiDB-lite"/>
    </source>
</evidence>
<dbReference type="Proteomes" id="UP001369086">
    <property type="component" value="Unassembled WGS sequence"/>
</dbReference>
<dbReference type="InterPro" id="IPR000372">
    <property type="entry name" value="LRRNT"/>
</dbReference>
<dbReference type="PANTHER" id="PTHR47114">
    <property type="match status" value="1"/>
</dbReference>
<dbReference type="SMART" id="SM00369">
    <property type="entry name" value="LRR_TYP"/>
    <property type="match status" value="3"/>
</dbReference>
<accession>A0ABR0YKZ8</accession>
<dbReference type="SMART" id="SM00364">
    <property type="entry name" value="LRR_BAC"/>
    <property type="match status" value="4"/>
</dbReference>
<feature type="signal peptide" evidence="5">
    <location>
        <begin position="1"/>
        <end position="26"/>
    </location>
</feature>
<dbReference type="InterPro" id="IPR025875">
    <property type="entry name" value="Leu-rich_rpt_4"/>
</dbReference>
<name>A0ABR0YKZ8_HUSHU</name>
<feature type="domain" description="LRRNT" evidence="6">
    <location>
        <begin position="27"/>
        <end position="61"/>
    </location>
</feature>
<dbReference type="InterPro" id="IPR051071">
    <property type="entry name" value="LRR-bact_E3_ubiq_ligases"/>
</dbReference>
<reference evidence="7 8" key="1">
    <citation type="submission" date="2021-05" db="EMBL/GenBank/DDBJ databases">
        <authorList>
            <person name="Zahm M."/>
            <person name="Klopp C."/>
            <person name="Cabau C."/>
            <person name="Kuhl H."/>
            <person name="Suciu R."/>
            <person name="Ciorpac M."/>
            <person name="Holostenco D."/>
            <person name="Gessner J."/>
            <person name="Wuertz S."/>
            <person name="Hohne C."/>
            <person name="Stock M."/>
            <person name="Gislard M."/>
            <person name="Lluch J."/>
            <person name="Milhes M."/>
            <person name="Lampietro C."/>
            <person name="Lopez Roques C."/>
            <person name="Donnadieu C."/>
            <person name="Du K."/>
            <person name="Schartl M."/>
            <person name="Guiguen Y."/>
        </authorList>
    </citation>
    <scope>NUCLEOTIDE SEQUENCE [LARGE SCALE GENOMIC DNA]</scope>
    <source>
        <strain evidence="7">Hh-F2</strain>
        <tissue evidence="7">Blood</tissue>
    </source>
</reference>
<dbReference type="Gene3D" id="3.80.10.10">
    <property type="entry name" value="Ribonuclease Inhibitor"/>
    <property type="match status" value="2"/>
</dbReference>
<evidence type="ECO:0000313" key="8">
    <source>
        <dbReference type="Proteomes" id="UP001369086"/>
    </source>
</evidence>
<protein>
    <submittedName>
        <fullName evidence="7">Oligodendrocyte-myelin glycoprotein-like</fullName>
    </submittedName>
</protein>
<dbReference type="SMART" id="SM00013">
    <property type="entry name" value="LRRNT"/>
    <property type="match status" value="1"/>
</dbReference>
<evidence type="ECO:0000256" key="3">
    <source>
        <dbReference type="ARBA" id="ARBA00022737"/>
    </source>
</evidence>
<evidence type="ECO:0000259" key="6">
    <source>
        <dbReference type="SMART" id="SM00013"/>
    </source>
</evidence>
<comment type="caution">
    <text evidence="7">The sequence shown here is derived from an EMBL/GenBank/DDBJ whole genome shotgun (WGS) entry which is preliminary data.</text>
</comment>
<keyword evidence="2 5" id="KW-0732">Signal</keyword>
<keyword evidence="1" id="KW-0433">Leucine-rich repeat</keyword>
<feature type="region of interest" description="Disordered" evidence="4">
    <location>
        <begin position="353"/>
        <end position="376"/>
    </location>
</feature>
<dbReference type="PANTHER" id="PTHR47114:SF4">
    <property type="entry name" value="OLIGODENDROCYTE MYELIN GLYCOPROTEIN B"/>
    <property type="match status" value="1"/>
</dbReference>
<dbReference type="PROSITE" id="PS51450">
    <property type="entry name" value="LRR"/>
    <property type="match status" value="1"/>
</dbReference>
<keyword evidence="3" id="KW-0677">Repeat</keyword>
<feature type="compositionally biased region" description="Low complexity" evidence="4">
    <location>
        <begin position="353"/>
        <end position="374"/>
    </location>
</feature>
<dbReference type="Pfam" id="PF12799">
    <property type="entry name" value="LRR_4"/>
    <property type="match status" value="1"/>
</dbReference>
<gene>
    <name evidence="7" type="ORF">HHUSO_G26621</name>
</gene>